<dbReference type="InterPro" id="IPR054502">
    <property type="entry name" value="bHLH-TF_ACT-like_plant"/>
</dbReference>
<dbReference type="GO" id="GO:0005634">
    <property type="term" value="C:nucleus"/>
    <property type="evidence" value="ECO:0007669"/>
    <property type="project" value="UniProtKB-SubCell"/>
</dbReference>
<gene>
    <name evidence="4" type="ORF">C2S53_016350</name>
</gene>
<reference evidence="4 5" key="1">
    <citation type="journal article" date="2021" name="Nat. Commun.">
        <title>Incipient diploidization of the medicinal plant Perilla within 10,000 years.</title>
        <authorList>
            <person name="Zhang Y."/>
            <person name="Shen Q."/>
            <person name="Leng L."/>
            <person name="Zhang D."/>
            <person name="Chen S."/>
            <person name="Shi Y."/>
            <person name="Ning Z."/>
            <person name="Chen S."/>
        </authorList>
    </citation>
    <scope>NUCLEOTIDE SEQUENCE [LARGE SCALE GENOMIC DNA]</scope>
    <source>
        <strain evidence="5">cv. PC099</strain>
    </source>
</reference>
<dbReference type="EMBL" id="SDAM02000113">
    <property type="protein sequence ID" value="KAH6829181.1"/>
    <property type="molecule type" value="Genomic_DNA"/>
</dbReference>
<evidence type="ECO:0000313" key="5">
    <source>
        <dbReference type="Proteomes" id="UP001190926"/>
    </source>
</evidence>
<comment type="caution">
    <text evidence="4">The sequence shown here is derived from an EMBL/GenBank/DDBJ whole genome shotgun (WGS) entry which is preliminary data.</text>
</comment>
<keyword evidence="5" id="KW-1185">Reference proteome</keyword>
<dbReference type="InterPro" id="IPR051358">
    <property type="entry name" value="TF_AMS/ICE1/BHLH6-like"/>
</dbReference>
<dbReference type="Pfam" id="PF22754">
    <property type="entry name" value="bHLH-TF_ACT-like_plant"/>
    <property type="match status" value="1"/>
</dbReference>
<feature type="domain" description="Plant bHLH transcription factor ACT-like" evidence="3">
    <location>
        <begin position="59"/>
        <end position="130"/>
    </location>
</feature>
<dbReference type="GO" id="GO:0043565">
    <property type="term" value="F:sequence-specific DNA binding"/>
    <property type="evidence" value="ECO:0007669"/>
    <property type="project" value="TreeGrafter"/>
</dbReference>
<name>A0AAD4P7K2_PERFH</name>
<dbReference type="PANTHER" id="PTHR31945">
    <property type="entry name" value="TRANSCRIPTION FACTOR SCREAM2-RELATED"/>
    <property type="match status" value="1"/>
</dbReference>
<keyword evidence="2" id="KW-0539">Nucleus</keyword>
<evidence type="ECO:0000259" key="3">
    <source>
        <dbReference type="Pfam" id="PF22754"/>
    </source>
</evidence>
<evidence type="ECO:0000256" key="2">
    <source>
        <dbReference type="ARBA" id="ARBA00023242"/>
    </source>
</evidence>
<organism evidence="4 5">
    <name type="scientific">Perilla frutescens var. hirtella</name>
    <name type="common">Perilla citriodora</name>
    <name type="synonym">Perilla setoyensis</name>
    <dbReference type="NCBI Taxonomy" id="608512"/>
    <lineage>
        <taxon>Eukaryota</taxon>
        <taxon>Viridiplantae</taxon>
        <taxon>Streptophyta</taxon>
        <taxon>Embryophyta</taxon>
        <taxon>Tracheophyta</taxon>
        <taxon>Spermatophyta</taxon>
        <taxon>Magnoliopsida</taxon>
        <taxon>eudicotyledons</taxon>
        <taxon>Gunneridae</taxon>
        <taxon>Pentapetalae</taxon>
        <taxon>asterids</taxon>
        <taxon>lamiids</taxon>
        <taxon>Lamiales</taxon>
        <taxon>Lamiaceae</taxon>
        <taxon>Nepetoideae</taxon>
        <taxon>Elsholtzieae</taxon>
        <taxon>Perilla</taxon>
    </lineage>
</organism>
<proteinExistence type="predicted"/>
<evidence type="ECO:0000256" key="1">
    <source>
        <dbReference type="ARBA" id="ARBA00004123"/>
    </source>
</evidence>
<evidence type="ECO:0000313" key="4">
    <source>
        <dbReference type="EMBL" id="KAH6829181.1"/>
    </source>
</evidence>
<sequence length="144" mass="16778">MHRRIALRRKLQILRSLTKSKSVKKNSIITDAFIYIYKLKLQVEAIKKEYQHLINHIQEVKVENMGKGYLMVRVRCKKGEQVLASVVEVFEELNMNVVEASISCDHFFGMEAIIKPHHIIDATILNRALLMLVQMHTRNSTSYI</sequence>
<dbReference type="PANTHER" id="PTHR31945:SF27">
    <property type="entry name" value="TRANSCRIPTION FACTOR BHLH35-LIKE PROTEIN"/>
    <property type="match status" value="1"/>
</dbReference>
<comment type="subcellular location">
    <subcellularLocation>
        <location evidence="1">Nucleus</location>
    </subcellularLocation>
</comment>
<dbReference type="Proteomes" id="UP001190926">
    <property type="component" value="Unassembled WGS sequence"/>
</dbReference>
<accession>A0AAD4P7K2</accession>
<dbReference type="GO" id="GO:0003700">
    <property type="term" value="F:DNA-binding transcription factor activity"/>
    <property type="evidence" value="ECO:0007669"/>
    <property type="project" value="TreeGrafter"/>
</dbReference>
<dbReference type="AlphaFoldDB" id="A0AAD4P7K2"/>
<protein>
    <recommendedName>
        <fullName evidence="3">Plant bHLH transcription factor ACT-like domain-containing protein</fullName>
    </recommendedName>
</protein>